<sequence length="62" mass="6838">MSLAKAIAFKQMHSPDNKEGILSHVAVCAKTQLFSVTGMPVSHDVAVIQWRNDCRDRAKLGE</sequence>
<dbReference type="RefSeq" id="WP_190447004.1">
    <property type="nucleotide sequence ID" value="NZ_JAMPLM010000014.1"/>
</dbReference>
<keyword evidence="2" id="KW-1185">Reference proteome</keyword>
<name>A0ABV0KL80_9CYAN</name>
<accession>A0ABV0KL80</accession>
<organism evidence="1 2">
    <name type="scientific">Stenomitos frigidus AS-A4</name>
    <dbReference type="NCBI Taxonomy" id="2933935"/>
    <lineage>
        <taxon>Bacteria</taxon>
        <taxon>Bacillati</taxon>
        <taxon>Cyanobacteriota</taxon>
        <taxon>Cyanophyceae</taxon>
        <taxon>Leptolyngbyales</taxon>
        <taxon>Leptolyngbyaceae</taxon>
        <taxon>Stenomitos</taxon>
    </lineage>
</organism>
<gene>
    <name evidence="1" type="ORF">NDI38_16335</name>
</gene>
<reference evidence="1 2" key="1">
    <citation type="submission" date="2022-04" db="EMBL/GenBank/DDBJ databases">
        <title>Positive selection, recombination, and allopatry shape intraspecific diversity of widespread and dominant cyanobacteria.</title>
        <authorList>
            <person name="Wei J."/>
            <person name="Shu W."/>
            <person name="Hu C."/>
        </authorList>
    </citation>
    <scope>NUCLEOTIDE SEQUENCE [LARGE SCALE GENOMIC DNA]</scope>
    <source>
        <strain evidence="1 2">AS-A4</strain>
    </source>
</reference>
<evidence type="ECO:0000313" key="1">
    <source>
        <dbReference type="EMBL" id="MEP1060006.1"/>
    </source>
</evidence>
<comment type="caution">
    <text evidence="1">The sequence shown here is derived from an EMBL/GenBank/DDBJ whole genome shotgun (WGS) entry which is preliminary data.</text>
</comment>
<protein>
    <submittedName>
        <fullName evidence="1">Uncharacterized protein</fullName>
    </submittedName>
</protein>
<evidence type="ECO:0000313" key="2">
    <source>
        <dbReference type="Proteomes" id="UP001476950"/>
    </source>
</evidence>
<dbReference type="Proteomes" id="UP001476950">
    <property type="component" value="Unassembled WGS sequence"/>
</dbReference>
<proteinExistence type="predicted"/>
<dbReference type="EMBL" id="JAMPLM010000014">
    <property type="protein sequence ID" value="MEP1060006.1"/>
    <property type="molecule type" value="Genomic_DNA"/>
</dbReference>